<evidence type="ECO:0000256" key="2">
    <source>
        <dbReference type="ARBA" id="ARBA00022643"/>
    </source>
</evidence>
<dbReference type="PANTHER" id="PTHR42847:SF4">
    <property type="entry name" value="ALKANESULFONATE MONOOXYGENASE-RELATED"/>
    <property type="match status" value="1"/>
</dbReference>
<dbReference type="InterPro" id="IPR050172">
    <property type="entry name" value="SsuD_RutA_monooxygenase"/>
</dbReference>
<sequence length="371" mass="41388">MTVEFNWFLPTNGDGPHLANSGLPRPANFMRDYRPATPAYLRRVALAAEAAAFDGLLVPTAAGFEDPWLVSALLAGTTQRIRFLVTFRPGLEQPVHVARKAATLQQMCQGRLQLFAVTGSSAYEQRSVGDFLDHDERYRRTGEFLRVMKRLWLGPGQSFAGQHYTLSPNHPGVPLDTPPWLHVGGASALAEQVASSQADSYLLWGEPPDMVRERINRIRALAGVLARQIRFGLRVHVIARETEREAWARADQLLDDISEQMFADAQRQLASYESVGQRRQTELSHRVLSTERSMRRLEVYPNLWAGVGLIRGGAATALVGSYDQVAARLDEYRRLGIHTFLLSSYPNLEEASRVGEHVLPRARQLARASPA</sequence>
<dbReference type="RefSeq" id="WP_074299133.1">
    <property type="nucleotide sequence ID" value="NZ_FSRU01000002.1"/>
</dbReference>
<gene>
    <name evidence="6" type="ORF">SAMN05444165_4387</name>
</gene>
<dbReference type="Gene3D" id="3.20.20.30">
    <property type="entry name" value="Luciferase-like domain"/>
    <property type="match status" value="1"/>
</dbReference>
<dbReference type="InterPro" id="IPR011251">
    <property type="entry name" value="Luciferase-like_dom"/>
</dbReference>
<feature type="domain" description="Luciferase-like" evidence="5">
    <location>
        <begin position="4"/>
        <end position="338"/>
    </location>
</feature>
<dbReference type="Proteomes" id="UP000185151">
    <property type="component" value="Unassembled WGS sequence"/>
</dbReference>
<dbReference type="EMBL" id="FSRU01000002">
    <property type="protein sequence ID" value="SIO59081.1"/>
    <property type="molecule type" value="Genomic_DNA"/>
</dbReference>
<dbReference type="AlphaFoldDB" id="A0A1N6KRB9"/>
<dbReference type="CDD" id="cd01094">
    <property type="entry name" value="Alkanesulfonate_monoxygenase"/>
    <property type="match status" value="1"/>
</dbReference>
<evidence type="ECO:0000256" key="3">
    <source>
        <dbReference type="ARBA" id="ARBA00023002"/>
    </source>
</evidence>
<organism evidence="6 7">
    <name type="scientific">Paraburkholderia phenazinium</name>
    <dbReference type="NCBI Taxonomy" id="60549"/>
    <lineage>
        <taxon>Bacteria</taxon>
        <taxon>Pseudomonadati</taxon>
        <taxon>Pseudomonadota</taxon>
        <taxon>Betaproteobacteria</taxon>
        <taxon>Burkholderiales</taxon>
        <taxon>Burkholderiaceae</taxon>
        <taxon>Paraburkholderia</taxon>
    </lineage>
</organism>
<keyword evidence="7" id="KW-1185">Reference proteome</keyword>
<keyword evidence="1" id="KW-0285">Flavoprotein</keyword>
<evidence type="ECO:0000313" key="6">
    <source>
        <dbReference type="EMBL" id="SIO59081.1"/>
    </source>
</evidence>
<keyword evidence="4 6" id="KW-0503">Monooxygenase</keyword>
<keyword evidence="3" id="KW-0560">Oxidoreductase</keyword>
<dbReference type="GO" id="GO:0046306">
    <property type="term" value="P:alkanesulfonate catabolic process"/>
    <property type="evidence" value="ECO:0007669"/>
    <property type="project" value="TreeGrafter"/>
</dbReference>
<reference evidence="6 7" key="1">
    <citation type="submission" date="2016-11" db="EMBL/GenBank/DDBJ databases">
        <authorList>
            <person name="Jaros S."/>
            <person name="Januszkiewicz K."/>
            <person name="Wedrychowicz H."/>
        </authorList>
    </citation>
    <scope>NUCLEOTIDE SEQUENCE [LARGE SCALE GENOMIC DNA]</scope>
    <source>
        <strain evidence="6 7">GAS95</strain>
    </source>
</reference>
<evidence type="ECO:0000313" key="7">
    <source>
        <dbReference type="Proteomes" id="UP000185151"/>
    </source>
</evidence>
<dbReference type="SUPFAM" id="SSF51679">
    <property type="entry name" value="Bacterial luciferase-like"/>
    <property type="match status" value="1"/>
</dbReference>
<keyword evidence="2" id="KW-0288">FMN</keyword>
<dbReference type="Pfam" id="PF00296">
    <property type="entry name" value="Bac_luciferase"/>
    <property type="match status" value="1"/>
</dbReference>
<evidence type="ECO:0000256" key="1">
    <source>
        <dbReference type="ARBA" id="ARBA00022630"/>
    </source>
</evidence>
<name>A0A1N6KRB9_9BURK</name>
<evidence type="ECO:0000259" key="5">
    <source>
        <dbReference type="Pfam" id="PF00296"/>
    </source>
</evidence>
<accession>A0A1N6KRB9</accession>
<dbReference type="PANTHER" id="PTHR42847">
    <property type="entry name" value="ALKANESULFONATE MONOOXYGENASE"/>
    <property type="match status" value="1"/>
</dbReference>
<protein>
    <submittedName>
        <fullName evidence="6">Alkanesulfonate monooxygenase</fullName>
    </submittedName>
</protein>
<dbReference type="InterPro" id="IPR036661">
    <property type="entry name" value="Luciferase-like_sf"/>
</dbReference>
<proteinExistence type="predicted"/>
<dbReference type="GO" id="GO:0008726">
    <property type="term" value="F:alkanesulfonate monooxygenase activity"/>
    <property type="evidence" value="ECO:0007669"/>
    <property type="project" value="TreeGrafter"/>
</dbReference>
<evidence type="ECO:0000256" key="4">
    <source>
        <dbReference type="ARBA" id="ARBA00023033"/>
    </source>
</evidence>